<dbReference type="EMBL" id="KZ772702">
    <property type="protein sequence ID" value="PTQ42301.1"/>
    <property type="molecule type" value="Genomic_DNA"/>
</dbReference>
<evidence type="ECO:0000256" key="1">
    <source>
        <dbReference type="SAM" id="MobiDB-lite"/>
    </source>
</evidence>
<protein>
    <submittedName>
        <fullName evidence="2">Uncharacterized protein</fullName>
    </submittedName>
</protein>
<sequence length="104" mass="11256">MADPQQQTPQIEYGGQSGSTEDASREARGGQEGRTETPTDGEELDEELVVSDTETKEGIVFDAWDYAEEDDDEGCGLEELDVIVKVADAAASLELIAESSRVSW</sequence>
<evidence type="ECO:0000313" key="2">
    <source>
        <dbReference type="EMBL" id="PTQ42301.1"/>
    </source>
</evidence>
<keyword evidence="3" id="KW-1185">Reference proteome</keyword>
<feature type="region of interest" description="Disordered" evidence="1">
    <location>
        <begin position="1"/>
        <end position="50"/>
    </location>
</feature>
<reference evidence="3" key="1">
    <citation type="journal article" date="2017" name="Cell">
        <title>Insights into land plant evolution garnered from the Marchantia polymorpha genome.</title>
        <authorList>
            <person name="Bowman J.L."/>
            <person name="Kohchi T."/>
            <person name="Yamato K.T."/>
            <person name="Jenkins J."/>
            <person name="Shu S."/>
            <person name="Ishizaki K."/>
            <person name="Yamaoka S."/>
            <person name="Nishihama R."/>
            <person name="Nakamura Y."/>
            <person name="Berger F."/>
            <person name="Adam C."/>
            <person name="Aki S.S."/>
            <person name="Althoff F."/>
            <person name="Araki T."/>
            <person name="Arteaga-Vazquez M.A."/>
            <person name="Balasubrmanian S."/>
            <person name="Barry K."/>
            <person name="Bauer D."/>
            <person name="Boehm C.R."/>
            <person name="Briginshaw L."/>
            <person name="Caballero-Perez J."/>
            <person name="Catarino B."/>
            <person name="Chen F."/>
            <person name="Chiyoda S."/>
            <person name="Chovatia M."/>
            <person name="Davies K.M."/>
            <person name="Delmans M."/>
            <person name="Demura T."/>
            <person name="Dierschke T."/>
            <person name="Dolan L."/>
            <person name="Dorantes-Acosta A.E."/>
            <person name="Eklund D.M."/>
            <person name="Florent S.N."/>
            <person name="Flores-Sandoval E."/>
            <person name="Fujiyama A."/>
            <person name="Fukuzawa H."/>
            <person name="Galik B."/>
            <person name="Grimanelli D."/>
            <person name="Grimwood J."/>
            <person name="Grossniklaus U."/>
            <person name="Hamada T."/>
            <person name="Haseloff J."/>
            <person name="Hetherington A.J."/>
            <person name="Higo A."/>
            <person name="Hirakawa Y."/>
            <person name="Hundley H.N."/>
            <person name="Ikeda Y."/>
            <person name="Inoue K."/>
            <person name="Inoue S.I."/>
            <person name="Ishida S."/>
            <person name="Jia Q."/>
            <person name="Kakita M."/>
            <person name="Kanazawa T."/>
            <person name="Kawai Y."/>
            <person name="Kawashima T."/>
            <person name="Kennedy M."/>
            <person name="Kinose K."/>
            <person name="Kinoshita T."/>
            <person name="Kohara Y."/>
            <person name="Koide E."/>
            <person name="Komatsu K."/>
            <person name="Kopischke S."/>
            <person name="Kubo M."/>
            <person name="Kyozuka J."/>
            <person name="Lagercrantz U."/>
            <person name="Lin S.S."/>
            <person name="Lindquist E."/>
            <person name="Lipzen A.M."/>
            <person name="Lu C.W."/>
            <person name="De Luna E."/>
            <person name="Martienssen R.A."/>
            <person name="Minamino N."/>
            <person name="Mizutani M."/>
            <person name="Mizutani M."/>
            <person name="Mochizuki N."/>
            <person name="Monte I."/>
            <person name="Mosher R."/>
            <person name="Nagasaki H."/>
            <person name="Nakagami H."/>
            <person name="Naramoto S."/>
            <person name="Nishitani K."/>
            <person name="Ohtani M."/>
            <person name="Okamoto T."/>
            <person name="Okumura M."/>
            <person name="Phillips J."/>
            <person name="Pollak B."/>
            <person name="Reinders A."/>
            <person name="Rovekamp M."/>
            <person name="Sano R."/>
            <person name="Sawa S."/>
            <person name="Schmid M.W."/>
            <person name="Shirakawa M."/>
            <person name="Solano R."/>
            <person name="Spunde A."/>
            <person name="Suetsugu N."/>
            <person name="Sugano S."/>
            <person name="Sugiyama A."/>
            <person name="Sun R."/>
            <person name="Suzuki Y."/>
            <person name="Takenaka M."/>
            <person name="Takezawa D."/>
            <person name="Tomogane H."/>
            <person name="Tsuzuki M."/>
            <person name="Ueda T."/>
            <person name="Umeda M."/>
            <person name="Ward J.M."/>
            <person name="Watanabe Y."/>
            <person name="Yazaki K."/>
            <person name="Yokoyama R."/>
            <person name="Yoshitake Y."/>
            <person name="Yotsui I."/>
            <person name="Zachgo S."/>
            <person name="Schmutz J."/>
        </authorList>
    </citation>
    <scope>NUCLEOTIDE SEQUENCE [LARGE SCALE GENOMIC DNA]</scope>
    <source>
        <strain evidence="3">Tak-1</strain>
    </source>
</reference>
<feature type="compositionally biased region" description="Polar residues" evidence="1">
    <location>
        <begin position="1"/>
        <end position="10"/>
    </location>
</feature>
<feature type="compositionally biased region" description="Basic and acidic residues" evidence="1">
    <location>
        <begin position="22"/>
        <end position="37"/>
    </location>
</feature>
<accession>A0A2R6X874</accession>
<gene>
    <name evidence="2" type="ORF">MARPO_0030s0046</name>
</gene>
<dbReference type="Proteomes" id="UP000244005">
    <property type="component" value="Unassembled WGS sequence"/>
</dbReference>
<dbReference type="AlphaFoldDB" id="A0A2R6X874"/>
<name>A0A2R6X874_MARPO</name>
<feature type="compositionally biased region" description="Acidic residues" evidence="1">
    <location>
        <begin position="39"/>
        <end position="49"/>
    </location>
</feature>
<dbReference type="Gramene" id="Mp8g17140.1">
    <property type="protein sequence ID" value="Mp8g17140.1.cds"/>
    <property type="gene ID" value="Mp8g17140"/>
</dbReference>
<organism evidence="2 3">
    <name type="scientific">Marchantia polymorpha</name>
    <name type="common">Common liverwort</name>
    <name type="synonym">Marchantia aquatica</name>
    <dbReference type="NCBI Taxonomy" id="3197"/>
    <lineage>
        <taxon>Eukaryota</taxon>
        <taxon>Viridiplantae</taxon>
        <taxon>Streptophyta</taxon>
        <taxon>Embryophyta</taxon>
        <taxon>Marchantiophyta</taxon>
        <taxon>Marchantiopsida</taxon>
        <taxon>Marchantiidae</taxon>
        <taxon>Marchantiales</taxon>
        <taxon>Marchantiaceae</taxon>
        <taxon>Marchantia</taxon>
    </lineage>
</organism>
<proteinExistence type="predicted"/>
<evidence type="ECO:0000313" key="3">
    <source>
        <dbReference type="Proteomes" id="UP000244005"/>
    </source>
</evidence>